<accession>A0A1H3B7P8</accession>
<feature type="domain" description="Glycosyltransferase subfamily 4-like N-terminal" evidence="3">
    <location>
        <begin position="13"/>
        <end position="165"/>
    </location>
</feature>
<dbReference type="PANTHER" id="PTHR12526:SF510">
    <property type="entry name" value="D-INOSITOL 3-PHOSPHATE GLYCOSYLTRANSFERASE"/>
    <property type="match status" value="1"/>
</dbReference>
<dbReference type="STRING" id="1137993.SAMN05660209_00334"/>
<dbReference type="RefSeq" id="WP_091150742.1">
    <property type="nucleotide sequence ID" value="NZ_FNOT01000001.1"/>
</dbReference>
<dbReference type="OrthoDB" id="5186561at2"/>
<dbReference type="Proteomes" id="UP000198921">
    <property type="component" value="Unassembled WGS sequence"/>
</dbReference>
<evidence type="ECO:0000256" key="2">
    <source>
        <dbReference type="ARBA" id="ARBA00022679"/>
    </source>
</evidence>
<evidence type="ECO:0000313" key="5">
    <source>
        <dbReference type="Proteomes" id="UP000198921"/>
    </source>
</evidence>
<organism evidence="4 5">
    <name type="scientific">Geodermatophilus africanus</name>
    <dbReference type="NCBI Taxonomy" id="1137993"/>
    <lineage>
        <taxon>Bacteria</taxon>
        <taxon>Bacillati</taxon>
        <taxon>Actinomycetota</taxon>
        <taxon>Actinomycetes</taxon>
        <taxon>Geodermatophilales</taxon>
        <taxon>Geodermatophilaceae</taxon>
        <taxon>Geodermatophilus</taxon>
    </lineage>
</organism>
<dbReference type="InterPro" id="IPR028098">
    <property type="entry name" value="Glyco_trans_4-like_N"/>
</dbReference>
<dbReference type="SUPFAM" id="SSF53756">
    <property type="entry name" value="UDP-Glycosyltransferase/glycogen phosphorylase"/>
    <property type="match status" value="1"/>
</dbReference>
<keyword evidence="2 4" id="KW-0808">Transferase</keyword>
<protein>
    <submittedName>
        <fullName evidence="4">Glycosyltransferase involved in cell wall bisynthesis</fullName>
    </submittedName>
</protein>
<gene>
    <name evidence="4" type="ORF">SAMN05660209_00334</name>
</gene>
<keyword evidence="1" id="KW-0328">Glycosyltransferase</keyword>
<evidence type="ECO:0000256" key="1">
    <source>
        <dbReference type="ARBA" id="ARBA00022676"/>
    </source>
</evidence>
<dbReference type="EMBL" id="FNOT01000001">
    <property type="protein sequence ID" value="SDX37933.1"/>
    <property type="molecule type" value="Genomic_DNA"/>
</dbReference>
<evidence type="ECO:0000313" key="4">
    <source>
        <dbReference type="EMBL" id="SDX37933.1"/>
    </source>
</evidence>
<reference evidence="5" key="1">
    <citation type="submission" date="2016-10" db="EMBL/GenBank/DDBJ databases">
        <authorList>
            <person name="Varghese N."/>
            <person name="Submissions S."/>
        </authorList>
    </citation>
    <scope>NUCLEOTIDE SEQUENCE [LARGE SCALE GENOMIC DNA]</scope>
    <source>
        <strain evidence="5">DSM 45422</strain>
    </source>
</reference>
<dbReference type="AlphaFoldDB" id="A0A1H3B7P8"/>
<dbReference type="Pfam" id="PF13692">
    <property type="entry name" value="Glyco_trans_1_4"/>
    <property type="match status" value="1"/>
</dbReference>
<keyword evidence="5" id="KW-1185">Reference proteome</keyword>
<dbReference type="Pfam" id="PF13439">
    <property type="entry name" value="Glyco_transf_4"/>
    <property type="match status" value="1"/>
</dbReference>
<evidence type="ECO:0000259" key="3">
    <source>
        <dbReference type="Pfam" id="PF13439"/>
    </source>
</evidence>
<proteinExistence type="predicted"/>
<name>A0A1H3B7P8_9ACTN</name>
<sequence>MNRVSLVCDSENWGGAEVYLTHLLRRAGDQGWTASLVCAGPLAARFGPLLPPDRIAAVPLARHSAAAPAVRAALAAQCPDVVLVNLVDPGSNAAAVAAALEVAPTVGVLHLPGDAGAGEERAHLAGLYGAMAAVLTPAVGARDQLVADLRVSADRVHVVPNGVDVPGAPSGPAGNAVPRVGALGRLTAQKGLDVLIDAVRELTAGGVPVEVVVGGEGRDGDRLRAAAVGLPVTFCGFVDDVRGFLAGLDVFCLSSRREALPLVLLEAMAEGLPCVATDVGDVAPAVGADAVVVPPEDPGALAAALAGLLADPAARAELGRRARARAVAESDAGLMARRTFDVLARAARVPATGAGNGQQRES</sequence>
<dbReference type="PANTHER" id="PTHR12526">
    <property type="entry name" value="GLYCOSYLTRANSFERASE"/>
    <property type="match status" value="1"/>
</dbReference>
<dbReference type="GO" id="GO:0016757">
    <property type="term" value="F:glycosyltransferase activity"/>
    <property type="evidence" value="ECO:0007669"/>
    <property type="project" value="UniProtKB-KW"/>
</dbReference>
<dbReference type="Gene3D" id="3.40.50.2000">
    <property type="entry name" value="Glycogen Phosphorylase B"/>
    <property type="match status" value="2"/>
</dbReference>